<evidence type="ECO:0000313" key="3">
    <source>
        <dbReference type="Proteomes" id="UP000001519"/>
    </source>
</evidence>
<evidence type="ECO:0000313" key="2">
    <source>
        <dbReference type="Ensembl" id="ENSGGOP00000034102.1"/>
    </source>
</evidence>
<feature type="compositionally biased region" description="Polar residues" evidence="1">
    <location>
        <begin position="1"/>
        <end position="22"/>
    </location>
</feature>
<protein>
    <submittedName>
        <fullName evidence="2">Uncharacterized protein</fullName>
    </submittedName>
</protein>
<dbReference type="Proteomes" id="UP000001519">
    <property type="component" value="Chromosome 11"/>
</dbReference>
<dbReference type="AlphaFoldDB" id="A0A2I2YGT7"/>
<feature type="region of interest" description="Disordered" evidence="1">
    <location>
        <begin position="1"/>
        <end position="26"/>
    </location>
</feature>
<dbReference type="Ensembl" id="ENSGGOT00000064601.1">
    <property type="protein sequence ID" value="ENSGGOP00000034102.1"/>
    <property type="gene ID" value="ENSGGOG00000043254.1"/>
</dbReference>
<sequence length="101" mass="10969">MKSSTSTPCKQGFQTHPPNGNGDTRLAELDSDAALLSAWTLRGVENMSVEVQQSWYPLKPACGGTVFPGELLRMVLVHASGRKGNLRAEGKCRKWGRETAP</sequence>
<dbReference type="GeneTree" id="ENSGT00910000147091"/>
<reference evidence="2 3" key="2">
    <citation type="journal article" date="2012" name="Nature">
        <title>Insights into hominid evolution from the gorilla genome sequence.</title>
        <authorList>
            <person name="Scally A."/>
            <person name="Dutheil J.Y."/>
            <person name="Hillier L.W."/>
            <person name="Jordan G.E."/>
            <person name="Goodhead I."/>
            <person name="Herrero J."/>
            <person name="Hobolth A."/>
            <person name="Lappalainen T."/>
            <person name="Mailund T."/>
            <person name="Marques-Bonet T."/>
            <person name="McCarthy S."/>
            <person name="Montgomery S.H."/>
            <person name="Schwalie P.C."/>
            <person name="Tang Y.A."/>
            <person name="Ward M.C."/>
            <person name="Xue Y."/>
            <person name="Yngvadottir B."/>
            <person name="Alkan C."/>
            <person name="Andersen L.N."/>
            <person name="Ayub Q."/>
            <person name="Ball E.V."/>
            <person name="Beal K."/>
            <person name="Bradley B.J."/>
            <person name="Chen Y."/>
            <person name="Clee C.M."/>
            <person name="Fitzgerald S."/>
            <person name="Graves T.A."/>
            <person name="Gu Y."/>
            <person name="Heath P."/>
            <person name="Heger A."/>
            <person name="Karakoc E."/>
            <person name="Kolb-Kokocinski A."/>
            <person name="Laird G.K."/>
            <person name="Lunter G."/>
            <person name="Meader S."/>
            <person name="Mort M."/>
            <person name="Mullikin J.C."/>
            <person name="Munch K."/>
            <person name="O'Connor T.D."/>
            <person name="Phillips A.D."/>
            <person name="Prado-Martinez J."/>
            <person name="Rogers A.S."/>
            <person name="Sajjadian S."/>
            <person name="Schmidt D."/>
            <person name="Shaw K."/>
            <person name="Simpson J.T."/>
            <person name="Stenson P.D."/>
            <person name="Turner D.J."/>
            <person name="Vigilant L."/>
            <person name="Vilella A.J."/>
            <person name="Whitener W."/>
            <person name="Zhu B."/>
            <person name="Cooper D.N."/>
            <person name="de Jong P."/>
            <person name="Dermitzakis E.T."/>
            <person name="Eichler E.E."/>
            <person name="Flicek P."/>
            <person name="Goldman N."/>
            <person name="Mundy N.I."/>
            <person name="Ning Z."/>
            <person name="Odom D.T."/>
            <person name="Ponting C.P."/>
            <person name="Quail M.A."/>
            <person name="Ryder O.A."/>
            <person name="Searle S.M."/>
            <person name="Warren W.C."/>
            <person name="Wilson R.K."/>
            <person name="Schierup M.H."/>
            <person name="Rogers J."/>
            <person name="Tyler-Smith C."/>
            <person name="Durbin R."/>
        </authorList>
    </citation>
    <scope>NUCLEOTIDE SEQUENCE [LARGE SCALE GENOMIC DNA]</scope>
</reference>
<reference evidence="2" key="3">
    <citation type="submission" date="2025-08" db="UniProtKB">
        <authorList>
            <consortium name="Ensembl"/>
        </authorList>
    </citation>
    <scope>IDENTIFICATION</scope>
</reference>
<reference evidence="3" key="1">
    <citation type="submission" date="2011-05" db="EMBL/GenBank/DDBJ databases">
        <title>Insights into the evolution of the great apes provided by the gorilla genome.</title>
        <authorList>
            <person name="Scally A."/>
        </authorList>
    </citation>
    <scope>NUCLEOTIDE SEQUENCE [LARGE SCALE GENOMIC DNA]</scope>
</reference>
<dbReference type="OMA" id="KPACGRT"/>
<evidence type="ECO:0000256" key="1">
    <source>
        <dbReference type="SAM" id="MobiDB-lite"/>
    </source>
</evidence>
<proteinExistence type="predicted"/>
<reference evidence="2" key="4">
    <citation type="submission" date="2025-09" db="UniProtKB">
        <authorList>
            <consortium name="Ensembl"/>
        </authorList>
    </citation>
    <scope>IDENTIFICATION</scope>
</reference>
<dbReference type="EMBL" id="CABD030077490">
    <property type="status" value="NOT_ANNOTATED_CDS"/>
    <property type="molecule type" value="Genomic_DNA"/>
</dbReference>
<keyword evidence="3" id="KW-1185">Reference proteome</keyword>
<accession>A0A2I2YGT7</accession>
<dbReference type="Bgee" id="ENSGGOG00000043254">
    <property type="expression patterns" value="Expressed in testis and 4 other cell types or tissues"/>
</dbReference>
<dbReference type="InParanoid" id="A0A2I2YGT7"/>
<organism evidence="2 3">
    <name type="scientific">Gorilla gorilla gorilla</name>
    <name type="common">Western lowland gorilla</name>
    <dbReference type="NCBI Taxonomy" id="9595"/>
    <lineage>
        <taxon>Eukaryota</taxon>
        <taxon>Metazoa</taxon>
        <taxon>Chordata</taxon>
        <taxon>Craniata</taxon>
        <taxon>Vertebrata</taxon>
        <taxon>Euteleostomi</taxon>
        <taxon>Mammalia</taxon>
        <taxon>Eutheria</taxon>
        <taxon>Euarchontoglires</taxon>
        <taxon>Primates</taxon>
        <taxon>Haplorrhini</taxon>
        <taxon>Catarrhini</taxon>
        <taxon>Hominidae</taxon>
        <taxon>Gorilla</taxon>
    </lineage>
</organism>
<name>A0A2I2YGT7_GORGO</name>